<reference evidence="1" key="2">
    <citation type="journal article" date="2015" name="Data Brief">
        <title>Shoot transcriptome of the giant reed, Arundo donax.</title>
        <authorList>
            <person name="Barrero R.A."/>
            <person name="Guerrero F.D."/>
            <person name="Moolhuijzen P."/>
            <person name="Goolsby J.A."/>
            <person name="Tidwell J."/>
            <person name="Bellgard S.E."/>
            <person name="Bellgard M.I."/>
        </authorList>
    </citation>
    <scope>NUCLEOTIDE SEQUENCE</scope>
    <source>
        <tissue evidence="1">Shoot tissue taken approximately 20 cm above the soil surface</tissue>
    </source>
</reference>
<sequence length="40" mass="4413">MCKHQSLSGQPWAILPMDPTRRPGAPSSVERPAILREVSL</sequence>
<dbReference type="AlphaFoldDB" id="A0A0A8XRS3"/>
<proteinExistence type="predicted"/>
<dbReference type="EMBL" id="GBRH01282407">
    <property type="protein sequence ID" value="JAD15488.1"/>
    <property type="molecule type" value="Transcribed_RNA"/>
</dbReference>
<accession>A0A0A8XRS3</accession>
<evidence type="ECO:0000313" key="1">
    <source>
        <dbReference type="EMBL" id="JAD15488.1"/>
    </source>
</evidence>
<organism evidence="1">
    <name type="scientific">Arundo donax</name>
    <name type="common">Giant reed</name>
    <name type="synonym">Donax arundinaceus</name>
    <dbReference type="NCBI Taxonomy" id="35708"/>
    <lineage>
        <taxon>Eukaryota</taxon>
        <taxon>Viridiplantae</taxon>
        <taxon>Streptophyta</taxon>
        <taxon>Embryophyta</taxon>
        <taxon>Tracheophyta</taxon>
        <taxon>Spermatophyta</taxon>
        <taxon>Magnoliopsida</taxon>
        <taxon>Liliopsida</taxon>
        <taxon>Poales</taxon>
        <taxon>Poaceae</taxon>
        <taxon>PACMAD clade</taxon>
        <taxon>Arundinoideae</taxon>
        <taxon>Arundineae</taxon>
        <taxon>Arundo</taxon>
    </lineage>
</organism>
<reference evidence="1" key="1">
    <citation type="submission" date="2014-09" db="EMBL/GenBank/DDBJ databases">
        <authorList>
            <person name="Magalhaes I.L.F."/>
            <person name="Oliveira U."/>
            <person name="Santos F.R."/>
            <person name="Vidigal T.H.D.A."/>
            <person name="Brescovit A.D."/>
            <person name="Santos A.J."/>
        </authorList>
    </citation>
    <scope>NUCLEOTIDE SEQUENCE</scope>
    <source>
        <tissue evidence="1">Shoot tissue taken approximately 20 cm above the soil surface</tissue>
    </source>
</reference>
<protein>
    <submittedName>
        <fullName evidence="1">Uncharacterized protein</fullName>
    </submittedName>
</protein>
<name>A0A0A8XRS3_ARUDO</name>